<evidence type="ECO:0000256" key="8">
    <source>
        <dbReference type="SAM" id="MobiDB-lite"/>
    </source>
</evidence>
<dbReference type="Gene3D" id="3.30.70.270">
    <property type="match status" value="2"/>
</dbReference>
<dbReference type="GO" id="GO:0003964">
    <property type="term" value="F:RNA-directed DNA polymerase activity"/>
    <property type="evidence" value="ECO:0007669"/>
    <property type="project" value="UniProtKB-KW"/>
</dbReference>
<dbReference type="GO" id="GO:0016787">
    <property type="term" value="F:hydrolase activity"/>
    <property type="evidence" value="ECO:0007669"/>
    <property type="project" value="UniProtKB-KW"/>
</dbReference>
<evidence type="ECO:0000256" key="3">
    <source>
        <dbReference type="ARBA" id="ARBA00022722"/>
    </source>
</evidence>
<dbReference type="InterPro" id="IPR050951">
    <property type="entry name" value="Retrovirus_Pol_polyprotein"/>
</dbReference>
<feature type="compositionally biased region" description="Pro residues" evidence="8">
    <location>
        <begin position="1371"/>
        <end position="1384"/>
    </location>
</feature>
<feature type="compositionally biased region" description="Acidic residues" evidence="8">
    <location>
        <begin position="1314"/>
        <end position="1323"/>
    </location>
</feature>
<dbReference type="GO" id="GO:0004519">
    <property type="term" value="F:endonuclease activity"/>
    <property type="evidence" value="ECO:0007669"/>
    <property type="project" value="UniProtKB-KW"/>
</dbReference>
<keyword evidence="3" id="KW-0540">Nuclease</keyword>
<feature type="compositionally biased region" description="Basic and acidic residues" evidence="8">
    <location>
        <begin position="1324"/>
        <end position="1334"/>
    </location>
</feature>
<reference evidence="12 13" key="1">
    <citation type="journal article" date="2018" name="Cell">
        <title>The Chara Genome: Secondary Complexity and Implications for Plant Terrestrialization.</title>
        <authorList>
            <person name="Nishiyama T."/>
            <person name="Sakayama H."/>
            <person name="Vries J.D."/>
            <person name="Buschmann H."/>
            <person name="Saint-Marcoux D."/>
            <person name="Ullrich K.K."/>
            <person name="Haas F.B."/>
            <person name="Vanderstraeten L."/>
            <person name="Becker D."/>
            <person name="Lang D."/>
            <person name="Vosolsobe S."/>
            <person name="Rombauts S."/>
            <person name="Wilhelmsson P.K.I."/>
            <person name="Janitza P."/>
            <person name="Kern R."/>
            <person name="Heyl A."/>
            <person name="Rumpler F."/>
            <person name="Villalobos L.I.A.C."/>
            <person name="Clay J.M."/>
            <person name="Skokan R."/>
            <person name="Toyoda A."/>
            <person name="Suzuki Y."/>
            <person name="Kagoshima H."/>
            <person name="Schijlen E."/>
            <person name="Tajeshwar N."/>
            <person name="Catarino B."/>
            <person name="Hetherington A.J."/>
            <person name="Saltykova A."/>
            <person name="Bonnot C."/>
            <person name="Breuninger H."/>
            <person name="Symeonidi A."/>
            <person name="Radhakrishnan G.V."/>
            <person name="Van Nieuwerburgh F."/>
            <person name="Deforce D."/>
            <person name="Chang C."/>
            <person name="Karol K.G."/>
            <person name="Hedrich R."/>
            <person name="Ulvskov P."/>
            <person name="Glockner G."/>
            <person name="Delwiche C.F."/>
            <person name="Petrasek J."/>
            <person name="Van de Peer Y."/>
            <person name="Friml J."/>
            <person name="Beilby M."/>
            <person name="Dolan L."/>
            <person name="Kohara Y."/>
            <person name="Sugano S."/>
            <person name="Fujiyama A."/>
            <person name="Delaux P.-M."/>
            <person name="Quint M."/>
            <person name="TheiBen G."/>
            <person name="Hagemann M."/>
            <person name="Harholt J."/>
            <person name="Dunand C."/>
            <person name="Zachgo S."/>
            <person name="Langdale J."/>
            <person name="Maumus F."/>
            <person name="Straeten D.V.D."/>
            <person name="Gould S.B."/>
            <person name="Rensing S.A."/>
        </authorList>
    </citation>
    <scope>NUCLEOTIDE SEQUENCE [LARGE SCALE GENOMIC DNA]</scope>
    <source>
        <strain evidence="12 13">S276</strain>
    </source>
</reference>
<name>A0A388LB53_CHABU</name>
<dbReference type="Gramene" id="GBG79557">
    <property type="protein sequence ID" value="GBG79557"/>
    <property type="gene ID" value="CBR_g29704"/>
</dbReference>
<evidence type="ECO:0000256" key="5">
    <source>
        <dbReference type="ARBA" id="ARBA00022801"/>
    </source>
</evidence>
<organism evidence="12 13">
    <name type="scientific">Chara braunii</name>
    <name type="common">Braun's stonewort</name>
    <dbReference type="NCBI Taxonomy" id="69332"/>
    <lineage>
        <taxon>Eukaryota</taxon>
        <taxon>Viridiplantae</taxon>
        <taxon>Streptophyta</taxon>
        <taxon>Charophyceae</taxon>
        <taxon>Charales</taxon>
        <taxon>Characeae</taxon>
        <taxon>Chara</taxon>
    </lineage>
</organism>
<evidence type="ECO:0000256" key="7">
    <source>
        <dbReference type="SAM" id="Coils"/>
    </source>
</evidence>
<feature type="domain" description="Reverse transcriptase" evidence="9">
    <location>
        <begin position="334"/>
        <end position="468"/>
    </location>
</feature>
<dbReference type="GO" id="GO:0003676">
    <property type="term" value="F:nucleic acid binding"/>
    <property type="evidence" value="ECO:0007669"/>
    <property type="project" value="InterPro"/>
</dbReference>
<keyword evidence="1" id="KW-0808">Transferase</keyword>
<keyword evidence="13" id="KW-1185">Reference proteome</keyword>
<feature type="domain" description="Integrase zinc-binding" evidence="11">
    <location>
        <begin position="883"/>
        <end position="937"/>
    </location>
</feature>
<feature type="region of interest" description="Disordered" evidence="8">
    <location>
        <begin position="1293"/>
        <end position="1404"/>
    </location>
</feature>
<comment type="caution">
    <text evidence="12">The sequence shown here is derived from an EMBL/GenBank/DDBJ whole genome shotgun (WGS) entry which is preliminary data.</text>
</comment>
<accession>A0A388LB53</accession>
<evidence type="ECO:0000259" key="10">
    <source>
        <dbReference type="Pfam" id="PF17917"/>
    </source>
</evidence>
<keyword evidence="5" id="KW-0378">Hydrolase</keyword>
<dbReference type="InterPro" id="IPR012337">
    <property type="entry name" value="RNaseH-like_sf"/>
</dbReference>
<dbReference type="PANTHER" id="PTHR37984">
    <property type="entry name" value="PROTEIN CBG26694"/>
    <property type="match status" value="1"/>
</dbReference>
<dbReference type="PANTHER" id="PTHR37984:SF5">
    <property type="entry name" value="PROTEIN NYNRIN-LIKE"/>
    <property type="match status" value="1"/>
</dbReference>
<dbReference type="EMBL" id="BFEA01000322">
    <property type="protein sequence ID" value="GBG79557.1"/>
    <property type="molecule type" value="Genomic_DNA"/>
</dbReference>
<dbReference type="Pfam" id="PF17917">
    <property type="entry name" value="RT_RNaseH"/>
    <property type="match status" value="1"/>
</dbReference>
<evidence type="ECO:0000259" key="9">
    <source>
        <dbReference type="Pfam" id="PF00078"/>
    </source>
</evidence>
<dbReference type="InterPro" id="IPR000477">
    <property type="entry name" value="RT_dom"/>
</dbReference>
<feature type="coiled-coil region" evidence="7">
    <location>
        <begin position="132"/>
        <end position="159"/>
    </location>
</feature>
<evidence type="ECO:0000256" key="2">
    <source>
        <dbReference type="ARBA" id="ARBA00022695"/>
    </source>
</evidence>
<evidence type="ECO:0000259" key="11">
    <source>
        <dbReference type="Pfam" id="PF17921"/>
    </source>
</evidence>
<dbReference type="SUPFAM" id="SSF53098">
    <property type="entry name" value="Ribonuclease H-like"/>
    <property type="match status" value="1"/>
</dbReference>
<protein>
    <recommendedName>
        <fullName evidence="14">Integrase catalytic domain-containing protein</fullName>
    </recommendedName>
</protein>
<dbReference type="InterPro" id="IPR043502">
    <property type="entry name" value="DNA/RNA_pol_sf"/>
</dbReference>
<dbReference type="Proteomes" id="UP000265515">
    <property type="component" value="Unassembled WGS sequence"/>
</dbReference>
<dbReference type="Gene3D" id="1.10.340.70">
    <property type="match status" value="1"/>
</dbReference>
<feature type="compositionally biased region" description="Basic and acidic residues" evidence="8">
    <location>
        <begin position="1181"/>
        <end position="1210"/>
    </location>
</feature>
<feature type="region of interest" description="Disordered" evidence="8">
    <location>
        <begin position="1178"/>
        <end position="1216"/>
    </location>
</feature>
<evidence type="ECO:0000256" key="4">
    <source>
        <dbReference type="ARBA" id="ARBA00022759"/>
    </source>
</evidence>
<sequence length="1445" mass="163590">MRRSDARTTVGRKRAPRRRRLAWPEEGTRGKADRAMEAEAKGVEEAAAEAEEEMAGVAEVDGMAKEARTKVAKAAKKGTKGMEGLASIGGMPPAGIVATKATLYDSVKCGGMTSSPGQEDERESVIVILGKMEDLLGKMGRYQQKLQDLCDETREWEADLPGVFLYDSGPEPSSGQQGYPRVATLINLKDILASTPRLRDGLKGRLSRSIVPNVHLSTILPREVEWTEAGTRMDWKCVACGQVDLVVKNQKCTGMVDMGAEMNIIREREAMMLGKEIDRSDHGMLHGANCKAAFCGTTFNVIIEIGKDLQRLNAVIVRDAGGLSNADALSESCAGRPIISLIDLYFGYDQFPVYPPDRPVTTMHTPRGLIHMNVAPQGWTNVVAMMQKHMIRVMQTVNSHITQPYIDDLAVKGPKEREEDEVMPGVRRFVWKHVQDLDQVLSLPEEYNLTASGPKSKHCMREVTILCFVCNENGRRPDVKKTDKIVEWPVPFRSITDVRSFLGTCGFWRSFVKNFAAKTEHLRKLVRQDQEWVWGGDQEEAVEQMKTEFKEGGLVLGAPNYEVTEEKSFIIEMDVGPTVLGGVLIQADVRGKERPLRFESWTLNTTERNYSQFKNETLVVLYCLRIFRNYVFGRRFILRVDPTTFGCSLKNYTPSHLTVARWLTYIWMFNFELEIISRDKNRADGLSRISWDETDQESVEDTPPVDGFLDQEEEVRLHINEWSLRVPSCVGHPIWLAPKGYEQKKELVLKPFQEEDPRGGRDVHWMIKLALADTHSLAEEVRTIVEEDPTQVEEHEHLMESEDVIPESRDDEFEEGEIKKVFRAEEYDGIYMELGLLLSSEMRDRDASARAQKMRHLYVVRDDHLLIKRQVRNRKRIVCGRNQQIDIIAALYDGVAGGHRGIGATCAKISELYHWDGMLTMVINYCQSCVPCQERSAPRPGEPLHLRLEREVGAVVHLDLLFMSAGENGCNYIFDARDNLTGFVDGRAIRTKTGPVLANCIEEYYLRYPFVKEFVMDRGSEFTCNEVRTLLAGPFGRESMPVFDDDNVELFLDAYQAHAAREGWSTLERIRHLRGVGRFEESIVHIRGEALTWQDVEARMQRLRASPLGRDCLPIRLKEGNAEEFILAYEPYMRDQGTGQEERVQTLPLWTRRAERPLARQIRDRAHDWEDCQAQLRQAFRRPEPERSEPRVERRQSKRLRDPEMREAQATRRGRKALAYREGPVEPVHAAEPVQATGPAQVAELPPTHGLEQVEFRRITDSDLQGPSSTLPEEREVVPLRTPLDSLEAHLDASQWGTSQLGIDPGEPARYEPAEEPLDPEPEAEPHEPGELRTEGVITVGDDTPPPTPIPEQVRQYWPEGIPEPDSEEIPVPPLKTITPPPKQAEPEEREGSERSRTHTTVTPQLTEHAAEHWDAEMPTPPELLPAGGGVNAGVPLREAPARRE</sequence>
<dbReference type="InterPro" id="IPR043128">
    <property type="entry name" value="Rev_trsase/Diguanyl_cyclase"/>
</dbReference>
<dbReference type="InterPro" id="IPR041588">
    <property type="entry name" value="Integrase_H2C2"/>
</dbReference>
<evidence type="ECO:0008006" key="14">
    <source>
        <dbReference type="Google" id="ProtNLM"/>
    </source>
</evidence>
<feature type="compositionally biased region" description="Basic residues" evidence="8">
    <location>
        <begin position="10"/>
        <end position="21"/>
    </location>
</feature>
<keyword evidence="4" id="KW-0255">Endonuclease</keyword>
<dbReference type="Pfam" id="PF00078">
    <property type="entry name" value="RVT_1"/>
    <property type="match status" value="1"/>
</dbReference>
<dbReference type="InterPro" id="IPR036397">
    <property type="entry name" value="RNaseH_sf"/>
</dbReference>
<feature type="compositionally biased region" description="Basic and acidic residues" evidence="8">
    <location>
        <begin position="22"/>
        <end position="44"/>
    </location>
</feature>
<evidence type="ECO:0000256" key="6">
    <source>
        <dbReference type="ARBA" id="ARBA00022918"/>
    </source>
</evidence>
<keyword evidence="2" id="KW-0548">Nucleotidyltransferase</keyword>
<evidence type="ECO:0000256" key="1">
    <source>
        <dbReference type="ARBA" id="ARBA00022679"/>
    </source>
</evidence>
<feature type="region of interest" description="Disordered" evidence="8">
    <location>
        <begin position="1"/>
        <end position="52"/>
    </location>
</feature>
<evidence type="ECO:0000313" key="12">
    <source>
        <dbReference type="EMBL" id="GBG79557.1"/>
    </source>
</evidence>
<keyword evidence="7" id="KW-0175">Coiled coil</keyword>
<feature type="domain" description="Reverse transcriptase RNase H-like" evidence="10">
    <location>
        <begin position="566"/>
        <end position="665"/>
    </location>
</feature>
<dbReference type="InterPro" id="IPR041373">
    <property type="entry name" value="RT_RNaseH"/>
</dbReference>
<feature type="compositionally biased region" description="Basic and acidic residues" evidence="8">
    <location>
        <begin position="1385"/>
        <end position="1397"/>
    </location>
</feature>
<dbReference type="Gene3D" id="3.30.420.10">
    <property type="entry name" value="Ribonuclease H-like superfamily/Ribonuclease H"/>
    <property type="match status" value="1"/>
</dbReference>
<keyword evidence="6" id="KW-0695">RNA-directed DNA polymerase</keyword>
<feature type="region of interest" description="Disordered" evidence="8">
    <location>
        <begin position="1418"/>
        <end position="1445"/>
    </location>
</feature>
<gene>
    <name evidence="12" type="ORF">CBR_g29704</name>
</gene>
<dbReference type="SUPFAM" id="SSF56672">
    <property type="entry name" value="DNA/RNA polymerases"/>
    <property type="match status" value="1"/>
</dbReference>
<dbReference type="Gene3D" id="3.10.10.10">
    <property type="entry name" value="HIV Type 1 Reverse Transcriptase, subunit A, domain 1"/>
    <property type="match status" value="1"/>
</dbReference>
<proteinExistence type="predicted"/>
<dbReference type="CDD" id="cd01647">
    <property type="entry name" value="RT_LTR"/>
    <property type="match status" value="1"/>
</dbReference>
<dbReference type="Pfam" id="PF17921">
    <property type="entry name" value="Integrase_H2C2"/>
    <property type="match status" value="1"/>
</dbReference>
<evidence type="ECO:0000313" key="13">
    <source>
        <dbReference type="Proteomes" id="UP000265515"/>
    </source>
</evidence>